<evidence type="ECO:0000259" key="1">
    <source>
        <dbReference type="PROSITE" id="PS50943"/>
    </source>
</evidence>
<gene>
    <name evidence="2" type="ORF">ENT72_02730</name>
</gene>
<dbReference type="GO" id="GO:0003677">
    <property type="term" value="F:DNA binding"/>
    <property type="evidence" value="ECO:0007669"/>
    <property type="project" value="InterPro"/>
</dbReference>
<dbReference type="PROSITE" id="PS50943">
    <property type="entry name" value="HTH_CROC1"/>
    <property type="match status" value="1"/>
</dbReference>
<dbReference type="Pfam" id="PF01381">
    <property type="entry name" value="HTH_3"/>
    <property type="match status" value="1"/>
</dbReference>
<comment type="caution">
    <text evidence="2">The sequence shown here is derived from an EMBL/GenBank/DDBJ whole genome shotgun (WGS) entry which is preliminary data.</text>
</comment>
<dbReference type="CDD" id="cd00093">
    <property type="entry name" value="HTH_XRE"/>
    <property type="match status" value="1"/>
</dbReference>
<accession>A0A7C4VVE1</accession>
<organism evidence="2">
    <name type="scientific">Fervidobacterium pennivorans</name>
    <dbReference type="NCBI Taxonomy" id="93466"/>
    <lineage>
        <taxon>Bacteria</taxon>
        <taxon>Thermotogati</taxon>
        <taxon>Thermotogota</taxon>
        <taxon>Thermotogae</taxon>
        <taxon>Thermotogales</taxon>
        <taxon>Fervidobacteriaceae</taxon>
        <taxon>Fervidobacterium</taxon>
    </lineage>
</organism>
<dbReference type="InterPro" id="IPR010982">
    <property type="entry name" value="Lambda_DNA-bd_dom_sf"/>
</dbReference>
<dbReference type="SUPFAM" id="SSF47413">
    <property type="entry name" value="lambda repressor-like DNA-binding domains"/>
    <property type="match status" value="1"/>
</dbReference>
<dbReference type="Gene3D" id="1.10.260.40">
    <property type="entry name" value="lambda repressor-like DNA-binding domains"/>
    <property type="match status" value="1"/>
</dbReference>
<protein>
    <submittedName>
        <fullName evidence="2">XRE family transcriptional regulator</fullName>
    </submittedName>
</protein>
<name>A0A7C4VVE1_FERPE</name>
<feature type="domain" description="HTH cro/C1-type" evidence="1">
    <location>
        <begin position="10"/>
        <end position="62"/>
    </location>
</feature>
<dbReference type="SMART" id="SM00530">
    <property type="entry name" value="HTH_XRE"/>
    <property type="match status" value="1"/>
</dbReference>
<evidence type="ECO:0000313" key="2">
    <source>
        <dbReference type="EMBL" id="HGU41825.1"/>
    </source>
</evidence>
<sequence length="75" mass="9014">MGCMETLFSKRRKELGLTQREIANKLGLTDGMIYHVEHLRSHLRAEHIYQYCKILQISLEDYFKEFEKRKGDTHE</sequence>
<dbReference type="EMBL" id="DSZT01000079">
    <property type="protein sequence ID" value="HGU41825.1"/>
    <property type="molecule type" value="Genomic_DNA"/>
</dbReference>
<proteinExistence type="predicted"/>
<dbReference type="AlphaFoldDB" id="A0A7C4VVE1"/>
<reference evidence="2" key="1">
    <citation type="journal article" date="2020" name="mSystems">
        <title>Genome- and Community-Level Interaction Insights into Carbon Utilization and Element Cycling Functions of Hydrothermarchaeota in Hydrothermal Sediment.</title>
        <authorList>
            <person name="Zhou Z."/>
            <person name="Liu Y."/>
            <person name="Xu W."/>
            <person name="Pan J."/>
            <person name="Luo Z.H."/>
            <person name="Li M."/>
        </authorList>
    </citation>
    <scope>NUCLEOTIDE SEQUENCE [LARGE SCALE GENOMIC DNA]</scope>
    <source>
        <strain evidence="2">SpSt-604</strain>
    </source>
</reference>
<dbReference type="InterPro" id="IPR001387">
    <property type="entry name" value="Cro/C1-type_HTH"/>
</dbReference>